<keyword evidence="9" id="KW-1133">Transmembrane helix</keyword>
<evidence type="ECO:0000256" key="9">
    <source>
        <dbReference type="SAM" id="Phobius"/>
    </source>
</evidence>
<feature type="compositionally biased region" description="Acidic residues" evidence="8">
    <location>
        <begin position="59"/>
        <end position="68"/>
    </location>
</feature>
<gene>
    <name evidence="12" type="ORF">OKIOD_LOCUS3486</name>
</gene>
<keyword evidence="5" id="KW-0378">Hydrolase</keyword>
<dbReference type="InterPro" id="IPR008753">
    <property type="entry name" value="Peptidase_M13_N"/>
</dbReference>
<evidence type="ECO:0000256" key="5">
    <source>
        <dbReference type="ARBA" id="ARBA00022801"/>
    </source>
</evidence>
<keyword evidence="13" id="KW-1185">Reference proteome</keyword>
<evidence type="ECO:0000256" key="6">
    <source>
        <dbReference type="ARBA" id="ARBA00022833"/>
    </source>
</evidence>
<evidence type="ECO:0000256" key="4">
    <source>
        <dbReference type="ARBA" id="ARBA00022723"/>
    </source>
</evidence>
<feature type="transmembrane region" description="Helical" evidence="9">
    <location>
        <begin position="190"/>
        <end position="211"/>
    </location>
</feature>
<evidence type="ECO:0000256" key="3">
    <source>
        <dbReference type="ARBA" id="ARBA00022670"/>
    </source>
</evidence>
<feature type="domain" description="Peptidase M13 C-terminal" evidence="10">
    <location>
        <begin position="580"/>
        <end position="790"/>
    </location>
</feature>
<comment type="similarity">
    <text evidence="2">Belongs to the peptidase M13 family.</text>
</comment>
<name>A0ABN7S480_OIKDI</name>
<dbReference type="PANTHER" id="PTHR11733:SF167">
    <property type="entry name" value="FI17812P1-RELATED"/>
    <property type="match status" value="1"/>
</dbReference>
<dbReference type="Proteomes" id="UP001158576">
    <property type="component" value="Chromosome PAR"/>
</dbReference>
<accession>A0ABN7S480</accession>
<dbReference type="InterPro" id="IPR018497">
    <property type="entry name" value="Peptidase_M13_C"/>
</dbReference>
<dbReference type="PANTHER" id="PTHR11733">
    <property type="entry name" value="ZINC METALLOPROTEASE FAMILY M13 NEPRILYSIN-RELATED"/>
    <property type="match status" value="1"/>
</dbReference>
<keyword evidence="3" id="KW-0645">Protease</keyword>
<dbReference type="InterPro" id="IPR024079">
    <property type="entry name" value="MetalloPept_cat_dom_sf"/>
</dbReference>
<evidence type="ECO:0000256" key="8">
    <source>
        <dbReference type="SAM" id="MobiDB-lite"/>
    </source>
</evidence>
<evidence type="ECO:0000256" key="1">
    <source>
        <dbReference type="ARBA" id="ARBA00001947"/>
    </source>
</evidence>
<evidence type="ECO:0000256" key="7">
    <source>
        <dbReference type="ARBA" id="ARBA00023049"/>
    </source>
</evidence>
<feature type="region of interest" description="Disordered" evidence="8">
    <location>
        <begin position="1"/>
        <end position="70"/>
    </location>
</feature>
<feature type="domain" description="Peptidase M13 N-terminal" evidence="11">
    <location>
        <begin position="265"/>
        <end position="417"/>
    </location>
</feature>
<protein>
    <submittedName>
        <fullName evidence="12">Oidioi.mRNA.OKI2018_I69.PAR.g11928.t1.cds</fullName>
    </submittedName>
</protein>
<proteinExistence type="inferred from homology"/>
<evidence type="ECO:0000259" key="11">
    <source>
        <dbReference type="Pfam" id="PF05649"/>
    </source>
</evidence>
<dbReference type="InterPro" id="IPR000718">
    <property type="entry name" value="Peptidase_M13"/>
</dbReference>
<keyword evidence="7" id="KW-0482">Metalloprotease</keyword>
<dbReference type="InterPro" id="IPR042089">
    <property type="entry name" value="Peptidase_M13_dom_2"/>
</dbReference>
<dbReference type="Gene3D" id="1.10.1380.10">
    <property type="entry name" value="Neutral endopeptidase , domain2"/>
    <property type="match status" value="1"/>
</dbReference>
<evidence type="ECO:0000256" key="2">
    <source>
        <dbReference type="ARBA" id="ARBA00007357"/>
    </source>
</evidence>
<dbReference type="Gene3D" id="3.40.390.10">
    <property type="entry name" value="Collagenase (Catalytic Domain)"/>
    <property type="match status" value="1"/>
</dbReference>
<comment type="cofactor">
    <cofactor evidence="1">
        <name>Zn(2+)</name>
        <dbReference type="ChEBI" id="CHEBI:29105"/>
    </cofactor>
</comment>
<evidence type="ECO:0000313" key="12">
    <source>
        <dbReference type="EMBL" id="CAG5088676.1"/>
    </source>
</evidence>
<dbReference type="Pfam" id="PF05649">
    <property type="entry name" value="Peptidase_M13_N"/>
    <property type="match status" value="2"/>
</dbReference>
<keyword evidence="4" id="KW-0479">Metal-binding</keyword>
<reference evidence="12 13" key="1">
    <citation type="submission" date="2021-04" db="EMBL/GenBank/DDBJ databases">
        <authorList>
            <person name="Bliznina A."/>
        </authorList>
    </citation>
    <scope>NUCLEOTIDE SEQUENCE [LARGE SCALE GENOMIC DNA]</scope>
</reference>
<keyword evidence="9" id="KW-0472">Membrane</keyword>
<evidence type="ECO:0000259" key="10">
    <source>
        <dbReference type="Pfam" id="PF01431"/>
    </source>
</evidence>
<organism evidence="12 13">
    <name type="scientific">Oikopleura dioica</name>
    <name type="common">Tunicate</name>
    <dbReference type="NCBI Taxonomy" id="34765"/>
    <lineage>
        <taxon>Eukaryota</taxon>
        <taxon>Metazoa</taxon>
        <taxon>Chordata</taxon>
        <taxon>Tunicata</taxon>
        <taxon>Appendicularia</taxon>
        <taxon>Copelata</taxon>
        <taxon>Oikopleuridae</taxon>
        <taxon>Oikopleura</taxon>
    </lineage>
</organism>
<feature type="domain" description="Peptidase M13 N-terminal" evidence="11">
    <location>
        <begin position="439"/>
        <end position="520"/>
    </location>
</feature>
<dbReference type="Pfam" id="PF01431">
    <property type="entry name" value="Peptidase_M13"/>
    <property type="match status" value="1"/>
</dbReference>
<evidence type="ECO:0000313" key="13">
    <source>
        <dbReference type="Proteomes" id="UP001158576"/>
    </source>
</evidence>
<keyword evidence="9" id="KW-0812">Transmembrane</keyword>
<dbReference type="EMBL" id="OU015568">
    <property type="protein sequence ID" value="CAG5088676.1"/>
    <property type="molecule type" value="Genomic_DNA"/>
</dbReference>
<dbReference type="PRINTS" id="PR00786">
    <property type="entry name" value="NEPRILYSIN"/>
</dbReference>
<sequence length="794" mass="90516">MYTPSSFSTFGKYEDDKYESGGVSDSMYSSMGGDVKRPYAPPRPRQKFTSVSQSHYESDYTDDGEFYAENDPYAGHERRAHSTKRTDMTVHVGNQQSYDRESLRSLEIRINPDRENSIYAKASQLRTHMFEGFAVPSPFGFGTRYKRVINNSQHVSFNSTKNAFSQTVSESKTRKPAPQTGGAMVATGNFIIILIILLLLLVGSLVALTFMTIRYKKVLEKGPKITKEVVNKVRYKTLIDETCENKDCIRTANHIVSNIDAAVDPCEDFYEYACGECAGDYKYSVWTKIEQANEKLLHELLIQPGPEPEEDMAMVRKAKQLYEDCRQENELTRIGLDPLVLDIMALGGWQPLGNWDKSRWDFQKLLLEVIGLHSSSALFLITTMRDPILTDRYSLVIRPGGLTLPGLNFYLQSHTDSGYARGNEKGLDQYTIAYRKAVDSPNPRWKTCVNEVVSHFPHTIGYMFTQKTFPKSAKNNVKSIIQMLKDSFIENLKNITWMDPQSKNSTIDKLNAINFKIGYPDFYDEFPEKLASLVEFDVIPGDYYTNIRRSNEHRVMLNMRRLQSPIGKDDWESSPYTRDAYYAVRANEVIFPAGVLQPPLYSHNSPSAVNFGAVGSLLAHEIFHAFDSYGAGFDAEGNSKNLWTDDTTKKFQIDSSCVKTSYQDYLLETEQSFETQVLQTTLFENLADMGGVHISKMAFDEYKRINNIKNEIGLPGLNETTQDQVFFISFGQAWCSKMPYPTYLELQMRQDPHAQERFRVVSSLKHATDFSDAFKCPAESRMNVPDEKKCRIWG</sequence>
<dbReference type="CDD" id="cd08662">
    <property type="entry name" value="M13"/>
    <property type="match status" value="1"/>
</dbReference>
<keyword evidence="6" id="KW-0862">Zinc</keyword>
<dbReference type="SUPFAM" id="SSF55486">
    <property type="entry name" value="Metalloproteases ('zincins'), catalytic domain"/>
    <property type="match status" value="1"/>
</dbReference>
<dbReference type="PROSITE" id="PS51885">
    <property type="entry name" value="NEPRILYSIN"/>
    <property type="match status" value="1"/>
</dbReference>